<protein>
    <submittedName>
        <fullName evidence="3">Uncharacterized protein</fullName>
    </submittedName>
</protein>
<proteinExistence type="predicted"/>
<comment type="caution">
    <text evidence="3">The sequence shown here is derived from an EMBL/GenBank/DDBJ whole genome shotgun (WGS) entry which is preliminary data.</text>
</comment>
<accession>A0A1G2GRS0</accession>
<name>A0A1G2GRS0_9BACT</name>
<dbReference type="SUPFAM" id="SSF117281">
    <property type="entry name" value="Kelch motif"/>
    <property type="match status" value="2"/>
</dbReference>
<gene>
    <name evidence="3" type="ORF">A3B25_02360</name>
</gene>
<dbReference type="STRING" id="1802126.A3B25_02360"/>
<dbReference type="AlphaFoldDB" id="A0A1G2GRS0"/>
<reference evidence="3 4" key="1">
    <citation type="journal article" date="2016" name="Nat. Commun.">
        <title>Thousands of microbial genomes shed light on interconnected biogeochemical processes in an aquifer system.</title>
        <authorList>
            <person name="Anantharaman K."/>
            <person name="Brown C.T."/>
            <person name="Hug L.A."/>
            <person name="Sharon I."/>
            <person name="Castelle C.J."/>
            <person name="Probst A.J."/>
            <person name="Thomas B.C."/>
            <person name="Singh A."/>
            <person name="Wilkins M.J."/>
            <person name="Karaoz U."/>
            <person name="Brodie E.L."/>
            <person name="Williams K.H."/>
            <person name="Hubbard S.S."/>
            <person name="Banfield J.F."/>
        </authorList>
    </citation>
    <scope>NUCLEOTIDE SEQUENCE [LARGE SCALE GENOMIC DNA]</scope>
</reference>
<evidence type="ECO:0000313" key="4">
    <source>
        <dbReference type="Proteomes" id="UP000179106"/>
    </source>
</evidence>
<dbReference type="InterPro" id="IPR015915">
    <property type="entry name" value="Kelch-typ_b-propeller"/>
</dbReference>
<dbReference type="PANTHER" id="PTHR45632:SF3">
    <property type="entry name" value="KELCH-LIKE PROTEIN 32"/>
    <property type="match status" value="1"/>
</dbReference>
<evidence type="ECO:0000313" key="3">
    <source>
        <dbReference type="EMBL" id="OGZ52508.1"/>
    </source>
</evidence>
<dbReference type="PANTHER" id="PTHR45632">
    <property type="entry name" value="LD33804P"/>
    <property type="match status" value="1"/>
</dbReference>
<keyword evidence="2" id="KW-0677">Repeat</keyword>
<dbReference type="Gene3D" id="2.120.10.80">
    <property type="entry name" value="Kelch-type beta propeller"/>
    <property type="match status" value="2"/>
</dbReference>
<keyword evidence="1" id="KW-0880">Kelch repeat</keyword>
<dbReference type="Proteomes" id="UP000179106">
    <property type="component" value="Unassembled WGS sequence"/>
</dbReference>
<sequence length="486" mass="50542">MTYLALKLNLQISNEKISLIGHSFPRLFKFLPALLFSYLAISLFPSLAFAACAPAVNGDYAVTTDCAFSGTANGVDNGNLTVNQGATLTLNAGQILVINPGKGIAINGSIAINTTAQIKKTYLWMTDVDGDGWPANITQIAQNTAPANGRRRYLMASVATPDCNDAAYSLTNDCGGSGGGVGAWTTTTPLPSAMNYHSVVVNNGFIYSIGGIGGGESSPTTTVYFAPISATNSVGTWKTTTPLPRGLYFHRAVVYNGYIYTTGGKDDAPFTTSTVFYAPISATNSVGAWQTTTELPQPIFAHSAVVNSGFIYTTGGGPVFQDGVVYYAPISATSSVGAWKTTTPLLPVAFHSTVVNNGYIYTMGGTNGTAVTSTVYFAQISATSSVGAWTRTTPLPQAVGYNSAVVNNGFIYVIGGLDSSSTPISAVYSAPISATNSVGAWQTTTQLPTLLGYYSTVANNGFVYIIGGPQIGIGGATSTVYFAPLQ</sequence>
<organism evidence="3 4">
    <name type="scientific">Candidatus Ryanbacteria bacterium RIFCSPLOWO2_01_FULL_48_26</name>
    <dbReference type="NCBI Taxonomy" id="1802126"/>
    <lineage>
        <taxon>Bacteria</taxon>
        <taxon>Candidatus Ryaniibacteriota</taxon>
    </lineage>
</organism>
<evidence type="ECO:0000256" key="1">
    <source>
        <dbReference type="ARBA" id="ARBA00022441"/>
    </source>
</evidence>
<dbReference type="EMBL" id="MHNW01000045">
    <property type="protein sequence ID" value="OGZ52508.1"/>
    <property type="molecule type" value="Genomic_DNA"/>
</dbReference>
<evidence type="ECO:0000256" key="2">
    <source>
        <dbReference type="ARBA" id="ARBA00022737"/>
    </source>
</evidence>